<dbReference type="Pfam" id="PF12796">
    <property type="entry name" value="Ank_2"/>
    <property type="match status" value="3"/>
</dbReference>
<keyword evidence="1" id="KW-0677">Repeat</keyword>
<accession>L8GNX1</accession>
<dbReference type="Gene3D" id="1.10.472.80">
    <property type="entry name" value="Ypt/Rab-GAP domain of gyp1p, domain 3"/>
    <property type="match status" value="1"/>
</dbReference>
<dbReference type="SMART" id="SM00248">
    <property type="entry name" value="ANK"/>
    <property type="match status" value="8"/>
</dbReference>
<dbReference type="SUPFAM" id="SSF48403">
    <property type="entry name" value="Ankyrin repeat"/>
    <property type="match status" value="1"/>
</dbReference>
<dbReference type="KEGG" id="acan:ACA1_129690"/>
<evidence type="ECO:0000256" key="4">
    <source>
        <dbReference type="SAM" id="MobiDB-lite"/>
    </source>
</evidence>
<proteinExistence type="predicted"/>
<dbReference type="Gene3D" id="1.25.40.20">
    <property type="entry name" value="Ankyrin repeat-containing domain"/>
    <property type="match status" value="3"/>
</dbReference>
<organism evidence="6 7">
    <name type="scientific">Acanthamoeba castellanii (strain ATCC 30010 / Neff)</name>
    <dbReference type="NCBI Taxonomy" id="1257118"/>
    <lineage>
        <taxon>Eukaryota</taxon>
        <taxon>Amoebozoa</taxon>
        <taxon>Discosea</taxon>
        <taxon>Longamoebia</taxon>
        <taxon>Centramoebida</taxon>
        <taxon>Acanthamoebidae</taxon>
        <taxon>Acanthamoeba</taxon>
    </lineage>
</organism>
<dbReference type="Pfam" id="PF00566">
    <property type="entry name" value="RabGAP-TBC"/>
    <property type="match status" value="1"/>
</dbReference>
<gene>
    <name evidence="6" type="ORF">ACA1_129690</name>
</gene>
<evidence type="ECO:0000256" key="2">
    <source>
        <dbReference type="ARBA" id="ARBA00023043"/>
    </source>
</evidence>
<dbReference type="Pfam" id="PF13637">
    <property type="entry name" value="Ank_4"/>
    <property type="match status" value="1"/>
</dbReference>
<dbReference type="EMBL" id="KB008043">
    <property type="protein sequence ID" value="ELR14834.1"/>
    <property type="molecule type" value="Genomic_DNA"/>
</dbReference>
<evidence type="ECO:0000313" key="6">
    <source>
        <dbReference type="EMBL" id="ELR14834.1"/>
    </source>
</evidence>
<feature type="compositionally biased region" description="Basic and acidic residues" evidence="4">
    <location>
        <begin position="383"/>
        <end position="404"/>
    </location>
</feature>
<dbReference type="PANTHER" id="PTHR24198:SF165">
    <property type="entry name" value="ANKYRIN REPEAT-CONTAINING PROTEIN-RELATED"/>
    <property type="match status" value="1"/>
</dbReference>
<dbReference type="OrthoDB" id="20872at2759"/>
<keyword evidence="2 3" id="KW-0040">ANK repeat</keyword>
<feature type="repeat" description="ANK" evidence="3">
    <location>
        <begin position="79"/>
        <end position="111"/>
    </location>
</feature>
<feature type="repeat" description="ANK" evidence="3">
    <location>
        <begin position="46"/>
        <end position="78"/>
    </location>
</feature>
<feature type="repeat" description="ANK" evidence="3">
    <location>
        <begin position="278"/>
        <end position="310"/>
    </location>
</feature>
<dbReference type="InterPro" id="IPR036770">
    <property type="entry name" value="Ankyrin_rpt-contain_sf"/>
</dbReference>
<feature type="repeat" description="ANK" evidence="3">
    <location>
        <begin position="245"/>
        <end position="277"/>
    </location>
</feature>
<feature type="compositionally biased region" description="Polar residues" evidence="4">
    <location>
        <begin position="365"/>
        <end position="379"/>
    </location>
</feature>
<evidence type="ECO:0000256" key="3">
    <source>
        <dbReference type="PROSITE-ProRule" id="PRU00023"/>
    </source>
</evidence>
<dbReference type="Gene3D" id="1.10.8.270">
    <property type="entry name" value="putative rabgap domain of human tbc1 domain family member 14 like domains"/>
    <property type="match status" value="1"/>
</dbReference>
<feature type="repeat" description="ANK" evidence="3">
    <location>
        <begin position="112"/>
        <end position="144"/>
    </location>
</feature>
<dbReference type="PRINTS" id="PR01415">
    <property type="entry name" value="ANKYRIN"/>
</dbReference>
<dbReference type="Proteomes" id="UP000011083">
    <property type="component" value="Unassembled WGS sequence"/>
</dbReference>
<evidence type="ECO:0000313" key="7">
    <source>
        <dbReference type="Proteomes" id="UP000011083"/>
    </source>
</evidence>
<evidence type="ECO:0000259" key="5">
    <source>
        <dbReference type="PROSITE" id="PS50086"/>
    </source>
</evidence>
<dbReference type="InterPro" id="IPR000195">
    <property type="entry name" value="Rab-GAP-TBC_dom"/>
</dbReference>
<keyword evidence="7" id="KW-1185">Reference proteome</keyword>
<feature type="compositionally biased region" description="Low complexity" evidence="4">
    <location>
        <begin position="338"/>
        <end position="349"/>
    </location>
</feature>
<feature type="region of interest" description="Disordered" evidence="4">
    <location>
        <begin position="330"/>
        <end position="537"/>
    </location>
</feature>
<dbReference type="RefSeq" id="XP_004336847.1">
    <property type="nucleotide sequence ID" value="XM_004336799.1"/>
</dbReference>
<dbReference type="PROSITE" id="PS50088">
    <property type="entry name" value="ANK_REPEAT"/>
    <property type="match status" value="7"/>
</dbReference>
<dbReference type="InterPro" id="IPR002110">
    <property type="entry name" value="Ankyrin_rpt"/>
</dbReference>
<feature type="repeat" description="ANK" evidence="3">
    <location>
        <begin position="212"/>
        <end position="244"/>
    </location>
</feature>
<dbReference type="OMA" id="YGMSEMW"/>
<sequence length="864" mass="95714">MSESRSTLERSLSVAASKGDDCKLQSLLDSISSSSKKININYRDANGTTAVHHAAFNGRLRCLRVLKRYGANLDLPDEEGCTPLHNAAFQGHADCIDFLLRSGVAVDHHDIDHSTALHKAAFNGNRSCLEILLKKGAAVDSTDVLGISALQKAACNGHLECLELLHEYAADVNSRDNTQSTALHKTAFRGHFECARFLVEKGSAQVDCRDVEGTTPLHNASYGGYGSCIKLLLSHGAAINVPSNSGASPLHYAAARGHPKCVAMLIAQGADINQQDARGMTPLHLAALEEHKECITTLLESGANPELRNTDRKTPADLVTSKRTLALFESVTKRRRSSSASSPTTGSLRVKAPPPPRSSLLFALQNPNPHATTGEQSTKQSKRKELFRGEQSERPLRLSDKEGETGSSKGRRSSRADLHGVEGTEGNGGAKEKNSGSQLRRGTSERRPSRAESMSMGSTRDREKEKEKTTSHDRKRERGVKGEEDGGGSGIGSKISGASSNSEQQNGSSANHWAYEGATDGAATNGHNSMEQDPEEQARLNAKFDRYGFPKRDEREADFELESKKKEIKRELKWAEMLGSWDNKKWKGKLRERVLKGIPDSVRGEVWKHLTRSSQLKTSHQSGTYKALLKQETPSEDQITRDINRTFPRHILFQDQGGLGQQAYAVYNPNVGYCQGMGFITGLLLMDYELEPMFLPGLPGLGRCTFILDNLLQSFMPDIAKHLENERVISSMFATQWFITVYTYNMPFSIVLRMWDVFLQEGYAAAFVFAIALFKIFADQIRKKSFEGLLRFLKFDPDEESEPFPKLDPEKLIKTYNKLHDKVISKLEPLSEKYRVIREQEERAELAAMAARANRSKKTGNADE</sequence>
<feature type="domain" description="Rab-GAP TBC" evidence="5">
    <location>
        <begin position="597"/>
        <end position="762"/>
    </location>
</feature>
<dbReference type="InterPro" id="IPR035969">
    <property type="entry name" value="Rab-GAP_TBC_sf"/>
</dbReference>
<dbReference type="SMART" id="SM00164">
    <property type="entry name" value="TBC"/>
    <property type="match status" value="1"/>
</dbReference>
<reference evidence="6 7" key="1">
    <citation type="journal article" date="2013" name="Genome Biol.">
        <title>Genome of Acanthamoeba castellanii highlights extensive lateral gene transfer and early evolution of tyrosine kinase signaling.</title>
        <authorList>
            <person name="Clarke M."/>
            <person name="Lohan A.J."/>
            <person name="Liu B."/>
            <person name="Lagkouvardos I."/>
            <person name="Roy S."/>
            <person name="Zafar N."/>
            <person name="Bertelli C."/>
            <person name="Schilde C."/>
            <person name="Kianianmomeni A."/>
            <person name="Burglin T.R."/>
            <person name="Frech C."/>
            <person name="Turcotte B."/>
            <person name="Kopec K.O."/>
            <person name="Synnott J.M."/>
            <person name="Choo C."/>
            <person name="Paponov I."/>
            <person name="Finkler A."/>
            <person name="Soon Heng Tan C."/>
            <person name="Hutchins A.P."/>
            <person name="Weinmeier T."/>
            <person name="Rattei T."/>
            <person name="Chu J.S."/>
            <person name="Gimenez G."/>
            <person name="Irimia M."/>
            <person name="Rigden D.J."/>
            <person name="Fitzpatrick D.A."/>
            <person name="Lorenzo-Morales J."/>
            <person name="Bateman A."/>
            <person name="Chiu C.H."/>
            <person name="Tang P."/>
            <person name="Hegemann P."/>
            <person name="Fromm H."/>
            <person name="Raoult D."/>
            <person name="Greub G."/>
            <person name="Miranda-Saavedra D."/>
            <person name="Chen N."/>
            <person name="Nash P."/>
            <person name="Ginger M.L."/>
            <person name="Horn M."/>
            <person name="Schaap P."/>
            <person name="Caler L."/>
            <person name="Loftus B."/>
        </authorList>
    </citation>
    <scope>NUCLEOTIDE SEQUENCE [LARGE SCALE GENOMIC DNA]</scope>
    <source>
        <strain evidence="6 7">Neff</strain>
    </source>
</reference>
<dbReference type="PROSITE" id="PS50086">
    <property type="entry name" value="TBC_RABGAP"/>
    <property type="match status" value="1"/>
</dbReference>
<dbReference type="VEuPathDB" id="AmoebaDB:ACA1_129690"/>
<protein>
    <submittedName>
        <fullName evidence="6">TBC domain containing protein</fullName>
    </submittedName>
</protein>
<feature type="repeat" description="ANK" evidence="3">
    <location>
        <begin position="145"/>
        <end position="177"/>
    </location>
</feature>
<dbReference type="PROSITE" id="PS50297">
    <property type="entry name" value="ANK_REP_REGION"/>
    <property type="match status" value="7"/>
</dbReference>
<feature type="compositionally biased region" description="Basic and acidic residues" evidence="4">
    <location>
        <begin position="459"/>
        <end position="484"/>
    </location>
</feature>
<dbReference type="SUPFAM" id="SSF47923">
    <property type="entry name" value="Ypt/Rab-GAP domain of gyp1p"/>
    <property type="match status" value="2"/>
</dbReference>
<dbReference type="AlphaFoldDB" id="L8GNX1"/>
<dbReference type="GeneID" id="14915433"/>
<feature type="compositionally biased region" description="Polar residues" evidence="4">
    <location>
        <begin position="498"/>
        <end position="511"/>
    </location>
</feature>
<dbReference type="PANTHER" id="PTHR24198">
    <property type="entry name" value="ANKYRIN REPEAT AND PROTEIN KINASE DOMAIN-CONTAINING PROTEIN"/>
    <property type="match status" value="1"/>
</dbReference>
<evidence type="ECO:0000256" key="1">
    <source>
        <dbReference type="ARBA" id="ARBA00022737"/>
    </source>
</evidence>
<name>L8GNX1_ACACF</name>
<dbReference type="Gene3D" id="1.10.10.750">
    <property type="entry name" value="Ypt/Rab-GAP domain of gyp1p, domain 1"/>
    <property type="match status" value="1"/>
</dbReference>